<evidence type="ECO:0000313" key="2">
    <source>
        <dbReference type="Proteomes" id="UP000305067"/>
    </source>
</evidence>
<reference evidence="1 2" key="1">
    <citation type="journal article" date="2019" name="Nat. Ecol. Evol.">
        <title>Megaphylogeny resolves global patterns of mushroom evolution.</title>
        <authorList>
            <person name="Varga T."/>
            <person name="Krizsan K."/>
            <person name="Foldi C."/>
            <person name="Dima B."/>
            <person name="Sanchez-Garcia M."/>
            <person name="Sanchez-Ramirez S."/>
            <person name="Szollosi G.J."/>
            <person name="Szarkandi J.G."/>
            <person name="Papp V."/>
            <person name="Albert L."/>
            <person name="Andreopoulos W."/>
            <person name="Angelini C."/>
            <person name="Antonin V."/>
            <person name="Barry K.W."/>
            <person name="Bougher N.L."/>
            <person name="Buchanan P."/>
            <person name="Buyck B."/>
            <person name="Bense V."/>
            <person name="Catcheside P."/>
            <person name="Chovatia M."/>
            <person name="Cooper J."/>
            <person name="Damon W."/>
            <person name="Desjardin D."/>
            <person name="Finy P."/>
            <person name="Geml J."/>
            <person name="Haridas S."/>
            <person name="Hughes K."/>
            <person name="Justo A."/>
            <person name="Karasinski D."/>
            <person name="Kautmanova I."/>
            <person name="Kiss B."/>
            <person name="Kocsube S."/>
            <person name="Kotiranta H."/>
            <person name="LaButti K.M."/>
            <person name="Lechner B.E."/>
            <person name="Liimatainen K."/>
            <person name="Lipzen A."/>
            <person name="Lukacs Z."/>
            <person name="Mihaltcheva S."/>
            <person name="Morgado L.N."/>
            <person name="Niskanen T."/>
            <person name="Noordeloos M.E."/>
            <person name="Ohm R.A."/>
            <person name="Ortiz-Santana B."/>
            <person name="Ovrebo C."/>
            <person name="Racz N."/>
            <person name="Riley R."/>
            <person name="Savchenko A."/>
            <person name="Shiryaev A."/>
            <person name="Soop K."/>
            <person name="Spirin V."/>
            <person name="Szebenyi C."/>
            <person name="Tomsovsky M."/>
            <person name="Tulloss R.E."/>
            <person name="Uehling J."/>
            <person name="Grigoriev I.V."/>
            <person name="Vagvolgyi C."/>
            <person name="Papp T."/>
            <person name="Martin F.M."/>
            <person name="Miettinen O."/>
            <person name="Hibbett D.S."/>
            <person name="Nagy L.G."/>
        </authorList>
    </citation>
    <scope>NUCLEOTIDE SEQUENCE [LARGE SCALE GENOMIC DNA]</scope>
    <source>
        <strain evidence="1 2">CBS 309.79</strain>
    </source>
</reference>
<keyword evidence="2" id="KW-1185">Reference proteome</keyword>
<dbReference type="STRING" id="1884261.A0A5C3QJN7"/>
<organism evidence="1 2">
    <name type="scientific">Pterulicium gracile</name>
    <dbReference type="NCBI Taxonomy" id="1884261"/>
    <lineage>
        <taxon>Eukaryota</taxon>
        <taxon>Fungi</taxon>
        <taxon>Dikarya</taxon>
        <taxon>Basidiomycota</taxon>
        <taxon>Agaricomycotina</taxon>
        <taxon>Agaricomycetes</taxon>
        <taxon>Agaricomycetidae</taxon>
        <taxon>Agaricales</taxon>
        <taxon>Pleurotineae</taxon>
        <taxon>Pterulaceae</taxon>
        <taxon>Pterulicium</taxon>
    </lineage>
</organism>
<dbReference type="EMBL" id="ML178839">
    <property type="protein sequence ID" value="TFK98563.1"/>
    <property type="molecule type" value="Genomic_DNA"/>
</dbReference>
<dbReference type="AlphaFoldDB" id="A0A5C3QJN7"/>
<proteinExistence type="predicted"/>
<dbReference type="Proteomes" id="UP000305067">
    <property type="component" value="Unassembled WGS sequence"/>
</dbReference>
<evidence type="ECO:0000313" key="1">
    <source>
        <dbReference type="EMBL" id="TFK98563.1"/>
    </source>
</evidence>
<protein>
    <recommendedName>
        <fullName evidence="3">WD40-repeat-containing domain protein</fullName>
    </recommendedName>
</protein>
<gene>
    <name evidence="1" type="ORF">BDV98DRAFT_628607</name>
</gene>
<name>A0A5C3QJN7_9AGAR</name>
<sequence>MPFVQRLDGHHPNNGIPNLVEIASQRFSFPGVEIRGIAVDSHTVSSTTVILLGEVDPQRSNSTVTLRSGEKQIIVYHYANRQIQDIVPILEEVSTTQIGQNGREVLLGFKGKLLDGKCPPQLSQLDHKFDGVSRFPNKISLKLLYEAPPSTSFNGTASFSGNEALIMGLTISKHLQRASWNKSSNRDPNAPLTSVCWKPWLAAQSEHFSFASGSTDGLVTVWGTESQSRATTTLEQHQRSHQTQGSPVLTEVHSSESVLNGFPEISEMLQSTIRVNTDVN</sequence>
<evidence type="ECO:0008006" key="3">
    <source>
        <dbReference type="Google" id="ProtNLM"/>
    </source>
</evidence>
<accession>A0A5C3QJN7</accession>